<dbReference type="PANTHER" id="PTHR24173">
    <property type="entry name" value="ANKYRIN REPEAT CONTAINING"/>
    <property type="match status" value="1"/>
</dbReference>
<evidence type="ECO:0000256" key="2">
    <source>
        <dbReference type="ARBA" id="ARBA00023043"/>
    </source>
</evidence>
<evidence type="ECO:0000313" key="5">
    <source>
        <dbReference type="EMBL" id="KAA0153602.1"/>
    </source>
</evidence>
<feature type="region of interest" description="Disordered" evidence="4">
    <location>
        <begin position="670"/>
        <end position="715"/>
    </location>
</feature>
<evidence type="ECO:0000256" key="4">
    <source>
        <dbReference type="SAM" id="MobiDB-lite"/>
    </source>
</evidence>
<dbReference type="SUPFAM" id="SSF48403">
    <property type="entry name" value="Ankyrin repeat"/>
    <property type="match status" value="1"/>
</dbReference>
<feature type="compositionally biased region" description="Basic and acidic residues" evidence="4">
    <location>
        <begin position="1088"/>
        <end position="1106"/>
    </location>
</feature>
<keyword evidence="2 3" id="KW-0040">ANK repeat</keyword>
<dbReference type="PANTHER" id="PTHR24173:SF74">
    <property type="entry name" value="ANKYRIN REPEAT DOMAIN-CONTAINING PROTEIN 16"/>
    <property type="match status" value="1"/>
</dbReference>
<feature type="compositionally biased region" description="Gly residues" evidence="4">
    <location>
        <begin position="860"/>
        <end position="871"/>
    </location>
</feature>
<protein>
    <submittedName>
        <fullName evidence="5">Uncharacterized protein</fullName>
    </submittedName>
</protein>
<dbReference type="PROSITE" id="PS50297">
    <property type="entry name" value="ANK_REP_REGION"/>
    <property type="match status" value="1"/>
</dbReference>
<evidence type="ECO:0000256" key="3">
    <source>
        <dbReference type="PROSITE-ProRule" id="PRU00023"/>
    </source>
</evidence>
<feature type="region of interest" description="Disordered" evidence="4">
    <location>
        <begin position="1007"/>
        <end position="1052"/>
    </location>
</feature>
<keyword evidence="1" id="KW-0677">Repeat</keyword>
<feature type="region of interest" description="Disordered" evidence="4">
    <location>
        <begin position="459"/>
        <end position="483"/>
    </location>
</feature>
<dbReference type="InterPro" id="IPR002110">
    <property type="entry name" value="Ankyrin_rpt"/>
</dbReference>
<dbReference type="Gene3D" id="1.25.40.20">
    <property type="entry name" value="Ankyrin repeat-containing domain"/>
    <property type="match status" value="1"/>
</dbReference>
<feature type="region of interest" description="Disordered" evidence="4">
    <location>
        <begin position="860"/>
        <end position="886"/>
    </location>
</feature>
<sequence>MAAKAKAKEFVAMMTSAVAPPAKGSGLSQDAERQMSIDDKRRAIIKRRNAMGKELRLERKAASELVTSIAASDAIRGAQKDPHSAVAKRDYTVDFATNNPANLVGRYHAFKIQSSFPIPGAAVFDDLRRRKLVAAAAATEDRVALERARREEEAAVRAAVRDRRMAAALETPFERAADALGRAIEETSKALQASGQADPGTAVANREQMAILEDVRRKRVVRVEEAFERGDVTVNAVEPSMHNSGLMLAVQAGLLSLTRLYLRYGGDPNRSNRPGQVPIHVAWSSWLKEPVESPKRQLQLLVVTDILAALLEYGANPNTRNHNGLTAMHFAASYGHEAILRLLLRAGGAAHSRDRHGRAPIDLARRRIEALEAKAATAAEDDAAGGGAAAAGPPGARLRDGAEGHRACVGLLANWEHIQKARRFRDFRAAWSHAMAQNATEFRAADEETRSLRQAQLIRTGGAAGTSDASSALRAGDSSPMTAAGRRATERLWGTETPAASLIQRMELQEEMRLRNRISSVEVKPHLMALPAIETGAQAQAREALTLHGGAADVDSDGLLDGDDDDDSGEDGGYGGGGEEEGGDGGGEGRADGLIDDSGAVAELLMAQRKQHAARKWAAAQRDMGAEVEAHIRKDLMRRALGVSEDKLHAGAKASHAKAASGAAAQGAGKAGGEQARAGGAAAGAGSAGGASAAAGAPAAGGGSDGHSAEEDPSVPASVAAGLRAVKEMKRRRRQAAVEAVTDADGIEARGARLKLVTGETYIRRPALRSTLLRGARLRVDHVQRTGPAPLSGVYTGSRRGQASLPRHQATAAKALWDGKTGPAPAGGFALEDVDDSESVRAIHDNDSVAGGLRGGLGLSRGRGAGSGAFGQGQEEEEEEEEEGLGGLAVGVAEAEVRVMRGRTRAALERHLLPSSGSAADQERRTAIEARQAERREAERRRAAAAQELMLARDKREAAAAAEAAYTSRTAGTGSARGTARSGTGRMGTDRAAHDAGKAIVARMMEPLPKPAPSGGARGRGGAASRRSSGGGGADDEDEDRPNFGPLHMGGGLPASQSLMALSRFDLLDDVPGRGITRAPLKAATAADEVRRKRERLASQRPHRSDSNAYDVLDDRRDAARLTRFGRFPVPEEPHRYAELDAAHPVPTFEM</sequence>
<dbReference type="EMBL" id="VLTN01000015">
    <property type="protein sequence ID" value="KAA0153602.1"/>
    <property type="molecule type" value="Genomic_DNA"/>
</dbReference>
<dbReference type="AlphaFoldDB" id="A0A5A8CKI9"/>
<dbReference type="Proteomes" id="UP000323011">
    <property type="component" value="Unassembled WGS sequence"/>
</dbReference>
<evidence type="ECO:0000256" key="1">
    <source>
        <dbReference type="ARBA" id="ARBA00022737"/>
    </source>
</evidence>
<keyword evidence="6" id="KW-1185">Reference proteome</keyword>
<proteinExistence type="predicted"/>
<dbReference type="InterPro" id="IPR036770">
    <property type="entry name" value="Ankyrin_rpt-contain_sf"/>
</dbReference>
<name>A0A5A8CKI9_CAFRO</name>
<feature type="region of interest" description="Disordered" evidence="4">
    <location>
        <begin position="965"/>
        <end position="994"/>
    </location>
</feature>
<evidence type="ECO:0000313" key="6">
    <source>
        <dbReference type="Proteomes" id="UP000323011"/>
    </source>
</evidence>
<reference evidence="5 6" key="1">
    <citation type="submission" date="2019-07" db="EMBL/GenBank/DDBJ databases">
        <title>Genomes of Cafeteria roenbergensis.</title>
        <authorList>
            <person name="Fischer M.G."/>
            <person name="Hackl T."/>
            <person name="Roman M."/>
        </authorList>
    </citation>
    <scope>NUCLEOTIDE SEQUENCE [LARGE SCALE GENOMIC DNA]</scope>
    <source>
        <strain evidence="5 6">BVI</strain>
    </source>
</reference>
<accession>A0A5A8CKI9</accession>
<feature type="region of interest" description="Disordered" evidence="4">
    <location>
        <begin position="550"/>
        <end position="594"/>
    </location>
</feature>
<comment type="caution">
    <text evidence="5">The sequence shown here is derived from an EMBL/GenBank/DDBJ whole genome shotgun (WGS) entry which is preliminary data.</text>
</comment>
<gene>
    <name evidence="5" type="ORF">FNF29_02990</name>
</gene>
<feature type="compositionally biased region" description="Low complexity" evidence="4">
    <location>
        <begin position="670"/>
        <end position="680"/>
    </location>
</feature>
<feature type="compositionally biased region" description="Acidic residues" evidence="4">
    <location>
        <begin position="874"/>
        <end position="884"/>
    </location>
</feature>
<dbReference type="Pfam" id="PF13637">
    <property type="entry name" value="Ank_4"/>
    <property type="match status" value="1"/>
</dbReference>
<feature type="repeat" description="ANK" evidence="3">
    <location>
        <begin position="323"/>
        <end position="355"/>
    </location>
</feature>
<dbReference type="SMART" id="SM00248">
    <property type="entry name" value="ANK"/>
    <property type="match status" value="3"/>
</dbReference>
<feature type="region of interest" description="Disordered" evidence="4">
    <location>
        <begin position="914"/>
        <end position="941"/>
    </location>
</feature>
<feature type="region of interest" description="Disordered" evidence="4">
    <location>
        <begin position="1087"/>
        <end position="1112"/>
    </location>
</feature>
<dbReference type="PROSITE" id="PS50088">
    <property type="entry name" value="ANK_REPEAT"/>
    <property type="match status" value="1"/>
</dbReference>
<feature type="compositionally biased region" description="Basic and acidic residues" evidence="4">
    <location>
        <begin position="921"/>
        <end position="941"/>
    </location>
</feature>
<organism evidence="5 6">
    <name type="scientific">Cafeteria roenbergensis</name>
    <name type="common">Marine flagellate</name>
    <dbReference type="NCBI Taxonomy" id="33653"/>
    <lineage>
        <taxon>Eukaryota</taxon>
        <taxon>Sar</taxon>
        <taxon>Stramenopiles</taxon>
        <taxon>Bigyra</taxon>
        <taxon>Opalozoa</taxon>
        <taxon>Bicosoecida</taxon>
        <taxon>Cafeteriaceae</taxon>
        <taxon>Cafeteria</taxon>
    </lineage>
</organism>
<feature type="compositionally biased region" description="Acidic residues" evidence="4">
    <location>
        <begin position="554"/>
        <end position="570"/>
    </location>
</feature>